<proteinExistence type="predicted"/>
<gene>
    <name evidence="2" type="ORF">Phou_030390</name>
</gene>
<dbReference type="EMBL" id="BLPF01000001">
    <property type="protein sequence ID" value="GFJ78859.1"/>
    <property type="molecule type" value="Genomic_DNA"/>
</dbReference>
<reference evidence="2 3" key="2">
    <citation type="submission" date="2020-03" db="EMBL/GenBank/DDBJ databases">
        <authorList>
            <person name="Ichikawa N."/>
            <person name="Kimura A."/>
            <person name="Kitahashi Y."/>
            <person name="Uohara A."/>
        </authorList>
    </citation>
    <scope>NUCLEOTIDE SEQUENCE [LARGE SCALE GENOMIC DNA]</scope>
    <source>
        <strain evidence="2 3">NBRC 108639</strain>
    </source>
</reference>
<feature type="domain" description="DUF397" evidence="1">
    <location>
        <begin position="85"/>
        <end position="136"/>
    </location>
</feature>
<evidence type="ECO:0000313" key="2">
    <source>
        <dbReference type="EMBL" id="GFJ78859.1"/>
    </source>
</evidence>
<name>A0A6V8K9P3_9ACTN</name>
<keyword evidence="3" id="KW-1185">Reference proteome</keyword>
<dbReference type="InterPro" id="IPR007278">
    <property type="entry name" value="DUF397"/>
</dbReference>
<evidence type="ECO:0000313" key="3">
    <source>
        <dbReference type="Proteomes" id="UP000482800"/>
    </source>
</evidence>
<organism evidence="2 3">
    <name type="scientific">Phytohabitans houttuyneae</name>
    <dbReference type="NCBI Taxonomy" id="1076126"/>
    <lineage>
        <taxon>Bacteria</taxon>
        <taxon>Bacillati</taxon>
        <taxon>Actinomycetota</taxon>
        <taxon>Actinomycetes</taxon>
        <taxon>Micromonosporales</taxon>
        <taxon>Micromonosporaceae</taxon>
    </lineage>
</organism>
<dbReference type="RefSeq" id="WP_173056536.1">
    <property type="nucleotide sequence ID" value="NZ_BAABGO010000001.1"/>
</dbReference>
<dbReference type="Pfam" id="PF04149">
    <property type="entry name" value="DUF397"/>
    <property type="match status" value="1"/>
</dbReference>
<dbReference type="Proteomes" id="UP000482800">
    <property type="component" value="Unassembled WGS sequence"/>
</dbReference>
<protein>
    <recommendedName>
        <fullName evidence="1">DUF397 domain-containing protein</fullName>
    </recommendedName>
</protein>
<evidence type="ECO:0000259" key="1">
    <source>
        <dbReference type="Pfam" id="PF04149"/>
    </source>
</evidence>
<dbReference type="AlphaFoldDB" id="A0A6V8K9P3"/>
<accession>A0A6V8K9P3</accession>
<sequence>MWLERADLPCGPAIGAVAATADILTPPPGQPAALTISVDTRRSLPPRLRQTSIGRPWRIASDRTATRSCQKGTGSLNSASFAGRAWFKSVRSNIHSDCVEVAIGDHEVAMRDSKAPDGPVLVFAHAAWLDFIDCVKVDGFRPSGEVTAEE</sequence>
<comment type="caution">
    <text evidence="2">The sequence shown here is derived from an EMBL/GenBank/DDBJ whole genome shotgun (WGS) entry which is preliminary data.</text>
</comment>
<reference evidence="2 3" key="1">
    <citation type="submission" date="2020-03" db="EMBL/GenBank/DDBJ databases">
        <title>Whole genome shotgun sequence of Phytohabitans houttuyneae NBRC 108639.</title>
        <authorList>
            <person name="Komaki H."/>
            <person name="Tamura T."/>
        </authorList>
    </citation>
    <scope>NUCLEOTIDE SEQUENCE [LARGE SCALE GENOMIC DNA]</scope>
    <source>
        <strain evidence="2 3">NBRC 108639</strain>
    </source>
</reference>